<evidence type="ECO:0000313" key="1">
    <source>
        <dbReference type="EMBL" id="TNN36416.1"/>
    </source>
</evidence>
<accession>A0A4Z2F5A4</accession>
<keyword evidence="2" id="KW-1185">Reference proteome</keyword>
<name>A0A4Z2F5A4_9TELE</name>
<dbReference type="AlphaFoldDB" id="A0A4Z2F5A4"/>
<organism evidence="1 2">
    <name type="scientific">Liparis tanakae</name>
    <name type="common">Tanaka's snailfish</name>
    <dbReference type="NCBI Taxonomy" id="230148"/>
    <lineage>
        <taxon>Eukaryota</taxon>
        <taxon>Metazoa</taxon>
        <taxon>Chordata</taxon>
        <taxon>Craniata</taxon>
        <taxon>Vertebrata</taxon>
        <taxon>Euteleostomi</taxon>
        <taxon>Actinopterygii</taxon>
        <taxon>Neopterygii</taxon>
        <taxon>Teleostei</taxon>
        <taxon>Neoteleostei</taxon>
        <taxon>Acanthomorphata</taxon>
        <taxon>Eupercaria</taxon>
        <taxon>Perciformes</taxon>
        <taxon>Cottioidei</taxon>
        <taxon>Cottales</taxon>
        <taxon>Liparidae</taxon>
        <taxon>Liparis</taxon>
    </lineage>
</organism>
<evidence type="ECO:0000313" key="2">
    <source>
        <dbReference type="Proteomes" id="UP000314294"/>
    </source>
</evidence>
<proteinExistence type="predicted"/>
<sequence>MESARGPGPGGGSLALKGLRGALGMNGEESGGDRGKYLSQYLLWGLHVWRDDRLIGVTLPNAPALELKKPLKRLAARFFQLSAPMPGSEPPVDTRASGVGIFVSPRNSVMFFLRRA</sequence>
<reference evidence="1 2" key="1">
    <citation type="submission" date="2019-03" db="EMBL/GenBank/DDBJ databases">
        <title>First draft genome of Liparis tanakae, snailfish: a comprehensive survey of snailfish specific genes.</title>
        <authorList>
            <person name="Kim W."/>
            <person name="Song I."/>
            <person name="Jeong J.-H."/>
            <person name="Kim D."/>
            <person name="Kim S."/>
            <person name="Ryu S."/>
            <person name="Song J.Y."/>
            <person name="Lee S.K."/>
        </authorList>
    </citation>
    <scope>NUCLEOTIDE SEQUENCE [LARGE SCALE GENOMIC DNA]</scope>
    <source>
        <tissue evidence="1">Muscle</tissue>
    </source>
</reference>
<protein>
    <submittedName>
        <fullName evidence="1">Uncharacterized protein</fullName>
    </submittedName>
</protein>
<dbReference type="Proteomes" id="UP000314294">
    <property type="component" value="Unassembled WGS sequence"/>
</dbReference>
<dbReference type="EMBL" id="SRLO01001621">
    <property type="protein sequence ID" value="TNN36416.1"/>
    <property type="molecule type" value="Genomic_DNA"/>
</dbReference>
<comment type="caution">
    <text evidence="1">The sequence shown here is derived from an EMBL/GenBank/DDBJ whole genome shotgun (WGS) entry which is preliminary data.</text>
</comment>
<gene>
    <name evidence="1" type="ORF">EYF80_053416</name>
</gene>